<sequence length="176" mass="20729">MNRYHLAFDVTEREEGFLWDDTLEIHLVEMPKLVKLWREKRIGFGDDEVVEWLLLLEADEDEELRKELEGRAMDNPALQEAMEKWEDLSRDPNAIREYEARHKAMMDRLAAEAESKRRQQVKYEEGMEKGMEQGIEKGEYQKAISVARKMIAKGIEEQMIAEVTGLTIMQIQQLRS</sequence>
<name>A0A848CR03_ANEAE</name>
<dbReference type="EMBL" id="JABAGO010000004">
    <property type="protein sequence ID" value="NME97431.1"/>
    <property type="molecule type" value="Genomic_DNA"/>
</dbReference>
<organism evidence="1 2">
    <name type="scientific">Aneurinibacillus aneurinilyticus</name>
    <name type="common">Bacillus aneurinolyticus</name>
    <dbReference type="NCBI Taxonomy" id="1391"/>
    <lineage>
        <taxon>Bacteria</taxon>
        <taxon>Bacillati</taxon>
        <taxon>Bacillota</taxon>
        <taxon>Bacilli</taxon>
        <taxon>Bacillales</taxon>
        <taxon>Paenibacillaceae</taxon>
        <taxon>Aneurinibacillus group</taxon>
        <taxon>Aneurinibacillus</taxon>
    </lineage>
</organism>
<reference evidence="1 2" key="1">
    <citation type="submission" date="2020-04" db="EMBL/GenBank/DDBJ databases">
        <authorList>
            <person name="Hitch T.C.A."/>
            <person name="Wylensek D."/>
            <person name="Clavel T."/>
        </authorList>
    </citation>
    <scope>NUCLEOTIDE SEQUENCE [LARGE SCALE GENOMIC DNA]</scope>
    <source>
        <strain evidence="1 2">WB01_D5_05</strain>
    </source>
</reference>
<evidence type="ECO:0000313" key="1">
    <source>
        <dbReference type="EMBL" id="NME97431.1"/>
    </source>
</evidence>
<dbReference type="InterPro" id="IPR010106">
    <property type="entry name" value="RpnA"/>
</dbReference>
<evidence type="ECO:0000313" key="2">
    <source>
        <dbReference type="Proteomes" id="UP000561326"/>
    </source>
</evidence>
<dbReference type="PANTHER" id="PTHR41317:SF1">
    <property type="entry name" value="PD-(D_E)XK NUCLEASE FAMILY TRANSPOSASE"/>
    <property type="match status" value="1"/>
</dbReference>
<protein>
    <submittedName>
        <fullName evidence="1">Rpn family recombination-promoting nuclease/putative transposase</fullName>
    </submittedName>
</protein>
<proteinExistence type="predicted"/>
<accession>A0A848CR03</accession>
<comment type="caution">
    <text evidence="1">The sequence shown here is derived from an EMBL/GenBank/DDBJ whole genome shotgun (WGS) entry which is preliminary data.</text>
</comment>
<dbReference type="Proteomes" id="UP000561326">
    <property type="component" value="Unassembled WGS sequence"/>
</dbReference>
<gene>
    <name evidence="1" type="ORF">HF838_04075</name>
</gene>
<dbReference type="Pfam" id="PF12784">
    <property type="entry name" value="PDDEXK_2"/>
    <property type="match status" value="1"/>
</dbReference>
<dbReference type="PANTHER" id="PTHR41317">
    <property type="entry name" value="PD-(D_E)XK NUCLEASE FAMILY TRANSPOSASE"/>
    <property type="match status" value="1"/>
</dbReference>
<dbReference type="NCBIfam" id="TIGR01784">
    <property type="entry name" value="T_den_put_tspse"/>
    <property type="match status" value="1"/>
</dbReference>
<dbReference type="AlphaFoldDB" id="A0A848CR03"/>